<keyword evidence="3 5" id="KW-0575">Peroxidase</keyword>
<keyword evidence="3 5" id="KW-0560">Oxidoreductase</keyword>
<dbReference type="Pfam" id="PF03098">
    <property type="entry name" value="An_peroxidase"/>
    <property type="match status" value="1"/>
</dbReference>
<comment type="caution">
    <text evidence="5">The sequence shown here is derived from an EMBL/GenBank/DDBJ whole genome shotgun (WGS) entry which is preliminary data.</text>
</comment>
<dbReference type="PANTHER" id="PTHR11475:SF4">
    <property type="entry name" value="CHORION PEROXIDASE"/>
    <property type="match status" value="1"/>
</dbReference>
<dbReference type="OrthoDB" id="823504at2759"/>
<dbReference type="GO" id="GO:0020037">
    <property type="term" value="F:heme binding"/>
    <property type="evidence" value="ECO:0007669"/>
    <property type="project" value="InterPro"/>
</dbReference>
<dbReference type="InterPro" id="IPR019791">
    <property type="entry name" value="Haem_peroxidase_animal"/>
</dbReference>
<evidence type="ECO:0000313" key="5">
    <source>
        <dbReference type="EMBL" id="MPC82687.1"/>
    </source>
</evidence>
<organism evidence="5 6">
    <name type="scientific">Portunus trituberculatus</name>
    <name type="common">Swimming crab</name>
    <name type="synonym">Neptunus trituberculatus</name>
    <dbReference type="NCBI Taxonomy" id="210409"/>
    <lineage>
        <taxon>Eukaryota</taxon>
        <taxon>Metazoa</taxon>
        <taxon>Ecdysozoa</taxon>
        <taxon>Arthropoda</taxon>
        <taxon>Crustacea</taxon>
        <taxon>Multicrustacea</taxon>
        <taxon>Malacostraca</taxon>
        <taxon>Eumalacostraca</taxon>
        <taxon>Eucarida</taxon>
        <taxon>Decapoda</taxon>
        <taxon>Pleocyemata</taxon>
        <taxon>Brachyura</taxon>
        <taxon>Eubrachyura</taxon>
        <taxon>Portunoidea</taxon>
        <taxon>Portunidae</taxon>
        <taxon>Portuninae</taxon>
        <taxon>Portunus</taxon>
    </lineage>
</organism>
<dbReference type="SUPFAM" id="SSF48113">
    <property type="entry name" value="Heme-dependent peroxidases"/>
    <property type="match status" value="1"/>
</dbReference>
<evidence type="ECO:0000313" key="6">
    <source>
        <dbReference type="Proteomes" id="UP000324222"/>
    </source>
</evidence>
<sequence>MKTVLASSCPTPLPPSSCPPSRFRTLDGTCNNPDQPRWGAANTPYLRLLPAWYADALQYFHFGSVDIGFWCGSVEVAPAVYQLTLTATRVFIGARCGRNRPTFSWLFSLKWSVGCCLVRENQVLEDDYHYYCKK</sequence>
<dbReference type="AlphaFoldDB" id="A0A5B7ILY4"/>
<dbReference type="PROSITE" id="PS50292">
    <property type="entry name" value="PEROXIDASE_3"/>
    <property type="match status" value="1"/>
</dbReference>
<dbReference type="InterPro" id="IPR037120">
    <property type="entry name" value="Haem_peroxidase_sf_animal"/>
</dbReference>
<dbReference type="GO" id="GO:0004601">
    <property type="term" value="F:peroxidase activity"/>
    <property type="evidence" value="ECO:0007669"/>
    <property type="project" value="UniProtKB-KW"/>
</dbReference>
<proteinExistence type="predicted"/>
<dbReference type="InterPro" id="IPR010255">
    <property type="entry name" value="Haem_peroxidase_sf"/>
</dbReference>
<keyword evidence="2" id="KW-0964">Secreted</keyword>
<accession>A0A5B7ILY4</accession>
<evidence type="ECO:0000256" key="3">
    <source>
        <dbReference type="ARBA" id="ARBA00022559"/>
    </source>
</evidence>
<name>A0A5B7ILY4_PORTR</name>
<protein>
    <submittedName>
        <fullName evidence="5">Chorion peroxidase</fullName>
    </submittedName>
</protein>
<dbReference type="GO" id="GO:0006979">
    <property type="term" value="P:response to oxidative stress"/>
    <property type="evidence" value="ECO:0007669"/>
    <property type="project" value="InterPro"/>
</dbReference>
<evidence type="ECO:0000256" key="1">
    <source>
        <dbReference type="ARBA" id="ARBA00004613"/>
    </source>
</evidence>
<dbReference type="Gene3D" id="1.10.640.10">
    <property type="entry name" value="Haem peroxidase domain superfamily, animal type"/>
    <property type="match status" value="1"/>
</dbReference>
<keyword evidence="6" id="KW-1185">Reference proteome</keyword>
<keyword evidence="4" id="KW-0325">Glycoprotein</keyword>
<evidence type="ECO:0000256" key="4">
    <source>
        <dbReference type="ARBA" id="ARBA00023180"/>
    </source>
</evidence>
<reference evidence="5 6" key="1">
    <citation type="submission" date="2019-05" db="EMBL/GenBank/DDBJ databases">
        <title>Another draft genome of Portunus trituberculatus and its Hox gene families provides insights of decapod evolution.</title>
        <authorList>
            <person name="Jeong J.-H."/>
            <person name="Song I."/>
            <person name="Kim S."/>
            <person name="Choi T."/>
            <person name="Kim D."/>
            <person name="Ryu S."/>
            <person name="Kim W."/>
        </authorList>
    </citation>
    <scope>NUCLEOTIDE SEQUENCE [LARGE SCALE GENOMIC DNA]</scope>
    <source>
        <tissue evidence="5">Muscle</tissue>
    </source>
</reference>
<comment type="subcellular location">
    <subcellularLocation>
        <location evidence="1">Secreted</location>
    </subcellularLocation>
</comment>
<dbReference type="Proteomes" id="UP000324222">
    <property type="component" value="Unassembled WGS sequence"/>
</dbReference>
<dbReference type="GO" id="GO:0005576">
    <property type="term" value="C:extracellular region"/>
    <property type="evidence" value="ECO:0007669"/>
    <property type="project" value="UniProtKB-SubCell"/>
</dbReference>
<dbReference type="PANTHER" id="PTHR11475">
    <property type="entry name" value="OXIDASE/PEROXIDASE"/>
    <property type="match status" value="1"/>
</dbReference>
<evidence type="ECO:0000256" key="2">
    <source>
        <dbReference type="ARBA" id="ARBA00022525"/>
    </source>
</evidence>
<gene>
    <name evidence="5" type="primary">pxt_6</name>
    <name evidence="5" type="ORF">E2C01_077367</name>
</gene>
<dbReference type="EMBL" id="VSRR010060457">
    <property type="protein sequence ID" value="MPC82687.1"/>
    <property type="molecule type" value="Genomic_DNA"/>
</dbReference>